<proteinExistence type="predicted"/>
<dbReference type="EMBL" id="LAZR01008513">
    <property type="protein sequence ID" value="KKM78290.1"/>
    <property type="molecule type" value="Genomic_DNA"/>
</dbReference>
<feature type="region of interest" description="Disordered" evidence="1">
    <location>
        <begin position="161"/>
        <end position="195"/>
    </location>
</feature>
<feature type="compositionally biased region" description="Basic and acidic residues" evidence="1">
    <location>
        <begin position="100"/>
        <end position="110"/>
    </location>
</feature>
<evidence type="ECO:0000256" key="1">
    <source>
        <dbReference type="SAM" id="MobiDB-lite"/>
    </source>
</evidence>
<feature type="compositionally biased region" description="Polar residues" evidence="1">
    <location>
        <begin position="172"/>
        <end position="182"/>
    </location>
</feature>
<comment type="caution">
    <text evidence="2">The sequence shown here is derived from an EMBL/GenBank/DDBJ whole genome shotgun (WGS) entry which is preliminary data.</text>
</comment>
<name>A0A0F9MNH1_9ZZZZ</name>
<gene>
    <name evidence="2" type="ORF">LCGC14_1361490</name>
</gene>
<accession>A0A0F9MNH1</accession>
<reference evidence="2" key="1">
    <citation type="journal article" date="2015" name="Nature">
        <title>Complex archaea that bridge the gap between prokaryotes and eukaryotes.</title>
        <authorList>
            <person name="Spang A."/>
            <person name="Saw J.H."/>
            <person name="Jorgensen S.L."/>
            <person name="Zaremba-Niedzwiedzka K."/>
            <person name="Martijn J."/>
            <person name="Lind A.E."/>
            <person name="van Eijk R."/>
            <person name="Schleper C."/>
            <person name="Guy L."/>
            <person name="Ettema T.J."/>
        </authorList>
    </citation>
    <scope>NUCLEOTIDE SEQUENCE</scope>
</reference>
<protein>
    <recommendedName>
        <fullName evidence="3">Scaffolding protein</fullName>
    </recommendedName>
</protein>
<dbReference type="AlphaFoldDB" id="A0A0F9MNH1"/>
<feature type="region of interest" description="Disordered" evidence="1">
    <location>
        <begin position="1"/>
        <end position="37"/>
    </location>
</feature>
<evidence type="ECO:0000313" key="2">
    <source>
        <dbReference type="EMBL" id="KKM78290.1"/>
    </source>
</evidence>
<evidence type="ECO:0008006" key="3">
    <source>
        <dbReference type="Google" id="ProtNLM"/>
    </source>
</evidence>
<feature type="region of interest" description="Disordered" evidence="1">
    <location>
        <begin position="87"/>
        <end position="110"/>
    </location>
</feature>
<feature type="compositionally biased region" description="Basic and acidic residues" evidence="1">
    <location>
        <begin position="13"/>
        <end position="37"/>
    </location>
</feature>
<organism evidence="2">
    <name type="scientific">marine sediment metagenome</name>
    <dbReference type="NCBI Taxonomy" id="412755"/>
    <lineage>
        <taxon>unclassified sequences</taxon>
        <taxon>metagenomes</taxon>
        <taxon>ecological metagenomes</taxon>
    </lineage>
</organism>
<sequence length="213" mass="23770">MGEPEDTQDNTSEQEKETSKLIKAAEQKGKSDGLAEAGRLRAENEKLVTSSKKLTTRIDTILRERDEVELETHKDNPEQLSAIRERQARRTVESNLESMTGERDGLKESIREGDEAKALLKKEETAKEVATRLEVDSKQLIKLAKFSDGSTESIEDIAKGLPKVNPGGDLNPDSNISSGGSQTEEKIRENYRNNPTNPAFKAAYIEWRRSKGI</sequence>